<feature type="transmembrane region" description="Helical" evidence="1">
    <location>
        <begin position="217"/>
        <end position="236"/>
    </location>
</feature>
<keyword evidence="1" id="KW-0812">Transmembrane</keyword>
<feature type="transmembrane region" description="Helical" evidence="1">
    <location>
        <begin position="248"/>
        <end position="273"/>
    </location>
</feature>
<evidence type="ECO:0000256" key="1">
    <source>
        <dbReference type="SAM" id="Phobius"/>
    </source>
</evidence>
<feature type="transmembrane region" description="Helical" evidence="1">
    <location>
        <begin position="38"/>
        <end position="58"/>
    </location>
</feature>
<feature type="transmembrane region" description="Helical" evidence="1">
    <location>
        <begin position="347"/>
        <end position="366"/>
    </location>
</feature>
<reference evidence="3" key="1">
    <citation type="submission" date="2016-11" db="UniProtKB">
        <authorList>
            <consortium name="WormBaseParasite"/>
        </authorList>
    </citation>
    <scope>IDENTIFICATION</scope>
</reference>
<keyword evidence="2" id="KW-1185">Reference proteome</keyword>
<accession>A0A1I8B491</accession>
<sequence length="370" mass="41774">MRVIGIIWTLYPLLGLLAFLEFAIGLSHVFFCLPYAHFYLVFWSGISAGITSVYALLLDYPNKCELLLQFVSMIFAFFLSLTSTTEAICLRRVQMKEGQTSFCAGLLNRTATKQLQCERVLGRFQVYLLEKSSTSSQLPHLSSQSSLQLQQTLIAVKLIIATLIAICAVSQFCAGIVLFGYSARANRFRLTTAHMNLFFGFGLILLWLVHSSYCCPLFFLYLLPIAGVYSLLFALLPLPPVGHPLRQFFAIVGAAFGTLLAALATFSLLCWIYNPSSEELRGPPFLPQERPVLNYMKRKPATEIGFLRFCNYPEWLYAHCERVLDFSFPYLDWNAEQVFQEKTIIRLAIHCLLGICSTGLFLLFIGDAFC</sequence>
<feature type="transmembrane region" description="Helical" evidence="1">
    <location>
        <begin position="70"/>
        <end position="90"/>
    </location>
</feature>
<protein>
    <submittedName>
        <fullName evidence="3">Uncharacterized protein</fullName>
    </submittedName>
</protein>
<evidence type="ECO:0000313" key="3">
    <source>
        <dbReference type="WBParaSite" id="MhA1_Contig1356.frz3.gene12"/>
    </source>
</evidence>
<proteinExistence type="predicted"/>
<organism evidence="2 3">
    <name type="scientific">Meloidogyne hapla</name>
    <name type="common">Root-knot nematode worm</name>
    <dbReference type="NCBI Taxonomy" id="6305"/>
    <lineage>
        <taxon>Eukaryota</taxon>
        <taxon>Metazoa</taxon>
        <taxon>Ecdysozoa</taxon>
        <taxon>Nematoda</taxon>
        <taxon>Chromadorea</taxon>
        <taxon>Rhabditida</taxon>
        <taxon>Tylenchina</taxon>
        <taxon>Tylenchomorpha</taxon>
        <taxon>Tylenchoidea</taxon>
        <taxon>Meloidogynidae</taxon>
        <taxon>Meloidogyninae</taxon>
        <taxon>Meloidogyne</taxon>
    </lineage>
</organism>
<dbReference type="WBParaSite" id="MhA1_Contig1356.frz3.gene12">
    <property type="protein sequence ID" value="MhA1_Contig1356.frz3.gene12"/>
    <property type="gene ID" value="MhA1_Contig1356.frz3.gene12"/>
</dbReference>
<keyword evidence="1" id="KW-0472">Membrane</keyword>
<evidence type="ECO:0000313" key="2">
    <source>
        <dbReference type="Proteomes" id="UP000095281"/>
    </source>
</evidence>
<dbReference type="AlphaFoldDB" id="A0A1I8B491"/>
<dbReference type="Proteomes" id="UP000095281">
    <property type="component" value="Unplaced"/>
</dbReference>
<feature type="transmembrane region" description="Helical" evidence="1">
    <location>
        <begin position="193"/>
        <end position="210"/>
    </location>
</feature>
<feature type="transmembrane region" description="Helical" evidence="1">
    <location>
        <begin position="158"/>
        <end position="181"/>
    </location>
</feature>
<name>A0A1I8B491_MELHA</name>
<dbReference type="OMA" id="LYSYHYQ"/>
<keyword evidence="1" id="KW-1133">Transmembrane helix</keyword>
<feature type="transmembrane region" description="Helical" evidence="1">
    <location>
        <begin position="6"/>
        <end position="31"/>
    </location>
</feature>